<evidence type="ECO:0000313" key="3">
    <source>
        <dbReference type="Proteomes" id="UP000257109"/>
    </source>
</evidence>
<dbReference type="Gene3D" id="3.40.50.980">
    <property type="match status" value="1"/>
</dbReference>
<dbReference type="Pfam" id="PF23562">
    <property type="entry name" value="AMP-binding_C_3"/>
    <property type="match status" value="1"/>
</dbReference>
<dbReference type="Proteomes" id="UP000257109">
    <property type="component" value="Unassembled WGS sequence"/>
</dbReference>
<dbReference type="PANTHER" id="PTHR43813:SF1">
    <property type="entry name" value="ACYL-ACTIVATING ENZYME 16, CHLOROPLASTIC-RELATED"/>
    <property type="match status" value="1"/>
</dbReference>
<reference evidence="2" key="1">
    <citation type="submission" date="2018-05" db="EMBL/GenBank/DDBJ databases">
        <title>Draft genome of Mucuna pruriens seed.</title>
        <authorList>
            <person name="Nnadi N.E."/>
            <person name="Vos R."/>
            <person name="Hasami M.H."/>
            <person name="Devisetty U.K."/>
            <person name="Aguiy J.C."/>
        </authorList>
    </citation>
    <scope>NUCLEOTIDE SEQUENCE [LARGE SCALE GENOMIC DNA]</scope>
    <source>
        <strain evidence="2">JCA_2017</strain>
    </source>
</reference>
<dbReference type="SUPFAM" id="SSF56801">
    <property type="entry name" value="Acetyl-CoA synthetase-like"/>
    <property type="match status" value="1"/>
</dbReference>
<name>A0A371HIR6_MUCPR</name>
<dbReference type="AlphaFoldDB" id="A0A371HIR6"/>
<proteinExistence type="predicted"/>
<dbReference type="InterPro" id="IPR020845">
    <property type="entry name" value="AMP-binding_CS"/>
</dbReference>
<dbReference type="Pfam" id="PF00501">
    <property type="entry name" value="AMP-binding"/>
    <property type="match status" value="1"/>
</dbReference>
<evidence type="ECO:0000313" key="2">
    <source>
        <dbReference type="EMBL" id="RDY02697.1"/>
    </source>
</evidence>
<organism evidence="2 3">
    <name type="scientific">Mucuna pruriens</name>
    <name type="common">Velvet bean</name>
    <name type="synonym">Dolichos pruriens</name>
    <dbReference type="NCBI Taxonomy" id="157652"/>
    <lineage>
        <taxon>Eukaryota</taxon>
        <taxon>Viridiplantae</taxon>
        <taxon>Streptophyta</taxon>
        <taxon>Embryophyta</taxon>
        <taxon>Tracheophyta</taxon>
        <taxon>Spermatophyta</taxon>
        <taxon>Magnoliopsida</taxon>
        <taxon>eudicotyledons</taxon>
        <taxon>Gunneridae</taxon>
        <taxon>Pentapetalae</taxon>
        <taxon>rosids</taxon>
        <taxon>fabids</taxon>
        <taxon>Fabales</taxon>
        <taxon>Fabaceae</taxon>
        <taxon>Papilionoideae</taxon>
        <taxon>50 kb inversion clade</taxon>
        <taxon>NPAAA clade</taxon>
        <taxon>indigoferoid/millettioid clade</taxon>
        <taxon>Phaseoleae</taxon>
        <taxon>Mucuna</taxon>
    </lineage>
</organism>
<dbReference type="InterPro" id="IPR042099">
    <property type="entry name" value="ANL_N_sf"/>
</dbReference>
<dbReference type="PROSITE" id="PS00455">
    <property type="entry name" value="AMP_BINDING"/>
    <property type="match status" value="1"/>
</dbReference>
<dbReference type="PANTHER" id="PTHR43813">
    <property type="entry name" value="ACYL-ACTIVATING ENZYME 16, CHLOROPLASTIC-RELATED"/>
    <property type="match status" value="1"/>
</dbReference>
<dbReference type="InterPro" id="IPR000873">
    <property type="entry name" value="AMP-dep_synth/lig_dom"/>
</dbReference>
<dbReference type="OrthoDB" id="1700726at2759"/>
<sequence length="719" mass="80747">MAMTPITCNHAWTFTRCNFTRITFSPRNSAAAPSSPRSHFRVFCQSKTETLEIRKCSPFLESSLLFSNGGVGSEEWKAVPDIWRSNAEKYGDNVALVDPYHDPPTTMTYKQLEQAILDFAEGLRIIGVRPDEKVALFSDNSCRWLVADQGMMACGAINVVRGSRSSVEELLQIYNHSESVALVVDNPEIFNRVAKTFYSKTSMRFIILLWGENSDLVGQENKHVPVYTFMEVIDLGQESRRALSNAPYAEQRYIYEAINSDSVATLIYTSGTTGNPKGVMLTHQNLLHQIKNLWDVVPAEVGDRFLSMLPPWHAYERACEYFTFTCGIEQVYTTVKNFKDDLERYQPQYLISVPLVFETLYSGIMKQISTGSIVRKLVALTFIRISIAYMEYKRIYEGKCLTKNKKQASYVYSMLDWLWARIIATILLPVHILAKKLVYNKIHSAIGISKAGISGGGSLPWEVDKFFEAIGVKVQNGYGLTETSPVIAARRLRCNVIGSVGHPIDHTEFKIVDSETDEVLPPGSKGILKVRGPQVMKGYFKNHLATIQALDGDGWLNTGDIGWIVPHHSTGRSRKTGGVIVVEGRAKDTIVLSTGENVEPTVLEEAAMRSSIIQQIVVVGQDKRRLGAVIVPNKEEVLKVARKLSIIDPDSSDVSEEKVRSLIYKELKTWTSESPFQIGPVLLVNEPFTTDNGLMTPTMKIRRDRVVAQYKEQIDKLYK</sequence>
<dbReference type="InterPro" id="IPR052987">
    <property type="entry name" value="Chloroplast_AMP-bd_Enzymes"/>
</dbReference>
<dbReference type="STRING" id="157652.A0A371HIR6"/>
<dbReference type="GO" id="GO:0008922">
    <property type="term" value="F:long-chain fatty acid [acyl-carrier-protein] ligase activity"/>
    <property type="evidence" value="ECO:0007669"/>
    <property type="project" value="TreeGrafter"/>
</dbReference>
<dbReference type="EMBL" id="QJKJ01002477">
    <property type="protein sequence ID" value="RDY02697.1"/>
    <property type="molecule type" value="Genomic_DNA"/>
</dbReference>
<dbReference type="GO" id="GO:0030497">
    <property type="term" value="P:fatty acid elongation"/>
    <property type="evidence" value="ECO:0007669"/>
    <property type="project" value="TreeGrafter"/>
</dbReference>
<comment type="caution">
    <text evidence="2">The sequence shown here is derived from an EMBL/GenBank/DDBJ whole genome shotgun (WGS) entry which is preliminary data.</text>
</comment>
<dbReference type="GO" id="GO:0009507">
    <property type="term" value="C:chloroplast"/>
    <property type="evidence" value="ECO:0007669"/>
    <property type="project" value="TreeGrafter"/>
</dbReference>
<feature type="domain" description="AMP-dependent synthetase/ligase" evidence="1">
    <location>
        <begin position="84"/>
        <end position="540"/>
    </location>
</feature>
<protein>
    <submittedName>
        <fullName evidence="2">Acyl-activating enzyme 16, chloroplastic</fullName>
    </submittedName>
</protein>
<accession>A0A371HIR6</accession>
<gene>
    <name evidence="2" type="primary">AAE16</name>
    <name evidence="2" type="ORF">CR513_13812</name>
</gene>
<dbReference type="Gene3D" id="2.30.38.10">
    <property type="entry name" value="Luciferase, Domain 3"/>
    <property type="match status" value="1"/>
</dbReference>
<dbReference type="Gene3D" id="3.40.50.12780">
    <property type="entry name" value="N-terminal domain of ligase-like"/>
    <property type="match status" value="1"/>
</dbReference>
<evidence type="ECO:0000259" key="1">
    <source>
        <dbReference type="Pfam" id="PF00501"/>
    </source>
</evidence>
<keyword evidence="3" id="KW-1185">Reference proteome</keyword>
<dbReference type="CDD" id="cd17640">
    <property type="entry name" value="LC_FACS_like"/>
    <property type="match status" value="1"/>
</dbReference>